<name>A0A1H2N8W3_9PSED</name>
<evidence type="ECO:0000313" key="1">
    <source>
        <dbReference type="EMBL" id="SDV01920.1"/>
    </source>
</evidence>
<keyword evidence="2" id="KW-1185">Reference proteome</keyword>
<protein>
    <submittedName>
        <fullName evidence="1">Uncharacterized protein</fullName>
    </submittedName>
</protein>
<evidence type="ECO:0000313" key="2">
    <source>
        <dbReference type="Proteomes" id="UP000198600"/>
    </source>
</evidence>
<dbReference type="STRING" id="46679.SAMN05216202_3241"/>
<reference evidence="2" key="1">
    <citation type="submission" date="2016-10" db="EMBL/GenBank/DDBJ databases">
        <authorList>
            <person name="Varghese N."/>
            <person name="Submissions S."/>
        </authorList>
    </citation>
    <scope>NUCLEOTIDE SEQUENCE [LARGE SCALE GENOMIC DNA]</scope>
    <source>
        <strain evidence="2">LMG 2223</strain>
    </source>
</reference>
<dbReference type="AlphaFoldDB" id="A0A1H2N8W3"/>
<accession>A0A1H2N8W3</accession>
<sequence length="71" mass="8018">MDTLREIQTLQLRLIESASVSENCASDLLSLIRKLTAAEASSVINMITLLQNEANFLRKFSQEMTSLRMTK</sequence>
<gene>
    <name evidence="1" type="ORF">SAMN05216202_3241</name>
</gene>
<dbReference type="EMBL" id="LT629802">
    <property type="protein sequence ID" value="SDV01920.1"/>
    <property type="molecule type" value="Genomic_DNA"/>
</dbReference>
<organism evidence="1 2">
    <name type="scientific">Pseudomonas mucidolens</name>
    <dbReference type="NCBI Taxonomy" id="46679"/>
    <lineage>
        <taxon>Bacteria</taxon>
        <taxon>Pseudomonadati</taxon>
        <taxon>Pseudomonadota</taxon>
        <taxon>Gammaproteobacteria</taxon>
        <taxon>Pseudomonadales</taxon>
        <taxon>Pseudomonadaceae</taxon>
        <taxon>Pseudomonas</taxon>
    </lineage>
</organism>
<dbReference type="Proteomes" id="UP000198600">
    <property type="component" value="Chromosome I"/>
</dbReference>
<proteinExistence type="predicted"/>